<organism evidence="2 3">
    <name type="scientific">Stylosanthes scabra</name>
    <dbReference type="NCBI Taxonomy" id="79078"/>
    <lineage>
        <taxon>Eukaryota</taxon>
        <taxon>Viridiplantae</taxon>
        <taxon>Streptophyta</taxon>
        <taxon>Embryophyta</taxon>
        <taxon>Tracheophyta</taxon>
        <taxon>Spermatophyta</taxon>
        <taxon>Magnoliopsida</taxon>
        <taxon>eudicotyledons</taxon>
        <taxon>Gunneridae</taxon>
        <taxon>Pentapetalae</taxon>
        <taxon>rosids</taxon>
        <taxon>fabids</taxon>
        <taxon>Fabales</taxon>
        <taxon>Fabaceae</taxon>
        <taxon>Papilionoideae</taxon>
        <taxon>50 kb inversion clade</taxon>
        <taxon>dalbergioids sensu lato</taxon>
        <taxon>Dalbergieae</taxon>
        <taxon>Pterocarpus clade</taxon>
        <taxon>Stylosanthes</taxon>
    </lineage>
</organism>
<evidence type="ECO:0000256" key="1">
    <source>
        <dbReference type="SAM" id="MobiDB-lite"/>
    </source>
</evidence>
<accession>A0ABU6RGR9</accession>
<sequence length="82" mass="8600">MELATVEAEPLLPRSGYGSQQRTERGDGLRLRCVDDVVAEGWMVAEVMLEMLTAVGTIDDGNNSVGMLDGGCGDLVDAGSVV</sequence>
<proteinExistence type="predicted"/>
<reference evidence="2 3" key="1">
    <citation type="journal article" date="2023" name="Plants (Basel)">
        <title>Bridging the Gap: Combining Genomics and Transcriptomics Approaches to Understand Stylosanthes scabra, an Orphan Legume from the Brazilian Caatinga.</title>
        <authorList>
            <person name="Ferreira-Neto J.R.C."/>
            <person name="da Silva M.D."/>
            <person name="Binneck E."/>
            <person name="de Melo N.F."/>
            <person name="da Silva R.H."/>
            <person name="de Melo A.L.T.M."/>
            <person name="Pandolfi V."/>
            <person name="Bustamante F.O."/>
            <person name="Brasileiro-Vidal A.C."/>
            <person name="Benko-Iseppon A.M."/>
        </authorList>
    </citation>
    <scope>NUCLEOTIDE SEQUENCE [LARGE SCALE GENOMIC DNA]</scope>
    <source>
        <tissue evidence="2">Leaves</tissue>
    </source>
</reference>
<dbReference type="Proteomes" id="UP001341840">
    <property type="component" value="Unassembled WGS sequence"/>
</dbReference>
<keyword evidence="3" id="KW-1185">Reference proteome</keyword>
<name>A0ABU6RGR9_9FABA</name>
<gene>
    <name evidence="2" type="ORF">PIB30_047402</name>
</gene>
<comment type="caution">
    <text evidence="2">The sequence shown here is derived from an EMBL/GenBank/DDBJ whole genome shotgun (WGS) entry which is preliminary data.</text>
</comment>
<evidence type="ECO:0000313" key="3">
    <source>
        <dbReference type="Proteomes" id="UP001341840"/>
    </source>
</evidence>
<evidence type="ECO:0000313" key="2">
    <source>
        <dbReference type="EMBL" id="MED6123247.1"/>
    </source>
</evidence>
<feature type="region of interest" description="Disordered" evidence="1">
    <location>
        <begin position="1"/>
        <end position="26"/>
    </location>
</feature>
<protein>
    <submittedName>
        <fullName evidence="2">Uncharacterized protein</fullName>
    </submittedName>
</protein>
<dbReference type="EMBL" id="JASCZI010030511">
    <property type="protein sequence ID" value="MED6123247.1"/>
    <property type="molecule type" value="Genomic_DNA"/>
</dbReference>